<dbReference type="FunFam" id="2.40.50.140:FF:000009">
    <property type="entry name" value="Elongation factor P"/>
    <property type="match status" value="1"/>
</dbReference>
<dbReference type="GO" id="GO:0003746">
    <property type="term" value="F:translation elongation factor activity"/>
    <property type="evidence" value="ECO:0007669"/>
    <property type="project" value="UniProtKB-KW"/>
</dbReference>
<dbReference type="GO" id="GO:0043043">
    <property type="term" value="P:peptide biosynthetic process"/>
    <property type="evidence" value="ECO:0007669"/>
    <property type="project" value="InterPro"/>
</dbReference>
<comment type="subcellular location">
    <subcellularLocation>
        <location evidence="1">Cytoplasm</location>
    </subcellularLocation>
</comment>
<dbReference type="CDD" id="cd04470">
    <property type="entry name" value="S1_EF-P_repeat_1"/>
    <property type="match status" value="1"/>
</dbReference>
<dbReference type="CDD" id="cd05794">
    <property type="entry name" value="S1_EF-P_repeat_2"/>
    <property type="match status" value="1"/>
</dbReference>
<evidence type="ECO:0000256" key="2">
    <source>
        <dbReference type="ARBA" id="ARBA00004815"/>
    </source>
</evidence>
<dbReference type="InterPro" id="IPR020599">
    <property type="entry name" value="Transl_elong_fac_P/YeiP"/>
</dbReference>
<dbReference type="SMART" id="SM00841">
    <property type="entry name" value="Elong-fact-P_C"/>
    <property type="match status" value="1"/>
</dbReference>
<dbReference type="HAMAP" id="MF_00141">
    <property type="entry name" value="EF_P"/>
    <property type="match status" value="1"/>
</dbReference>
<evidence type="ECO:0000259" key="8">
    <source>
        <dbReference type="SMART" id="SM01185"/>
    </source>
</evidence>
<evidence type="ECO:0000256" key="3">
    <source>
        <dbReference type="ARBA" id="ARBA00009479"/>
    </source>
</evidence>
<reference evidence="9" key="1">
    <citation type="submission" date="2021-02" db="EMBL/GenBank/DDBJ databases">
        <authorList>
            <person name="Dougan E. K."/>
            <person name="Rhodes N."/>
            <person name="Thang M."/>
            <person name="Chan C."/>
        </authorList>
    </citation>
    <scope>NUCLEOTIDE SEQUENCE</scope>
</reference>
<proteinExistence type="inferred from homology"/>
<organism evidence="9 10">
    <name type="scientific">Symbiodinium necroappetens</name>
    <dbReference type="NCBI Taxonomy" id="1628268"/>
    <lineage>
        <taxon>Eukaryota</taxon>
        <taxon>Sar</taxon>
        <taxon>Alveolata</taxon>
        <taxon>Dinophyceae</taxon>
        <taxon>Suessiales</taxon>
        <taxon>Symbiodiniaceae</taxon>
        <taxon>Symbiodinium</taxon>
    </lineage>
</organism>
<dbReference type="InterPro" id="IPR014722">
    <property type="entry name" value="Rib_uL2_dom2"/>
</dbReference>
<evidence type="ECO:0000256" key="6">
    <source>
        <dbReference type="ARBA" id="ARBA00022917"/>
    </source>
</evidence>
<evidence type="ECO:0000313" key="9">
    <source>
        <dbReference type="EMBL" id="CAE7230915.1"/>
    </source>
</evidence>
<dbReference type="Proteomes" id="UP000601435">
    <property type="component" value="Unassembled WGS sequence"/>
</dbReference>
<dbReference type="Pfam" id="PF01132">
    <property type="entry name" value="EFP"/>
    <property type="match status" value="1"/>
</dbReference>
<dbReference type="Pfam" id="PF08207">
    <property type="entry name" value="EFP_N"/>
    <property type="match status" value="1"/>
</dbReference>
<dbReference type="UniPathway" id="UPA00345"/>
<keyword evidence="10" id="KW-1185">Reference proteome</keyword>
<keyword evidence="4" id="KW-0963">Cytoplasm</keyword>
<gene>
    <name evidence="9" type="primary">efp</name>
    <name evidence="9" type="ORF">SNEC2469_LOCUS3560</name>
</gene>
<dbReference type="SMART" id="SM01185">
    <property type="entry name" value="EFP"/>
    <property type="match status" value="1"/>
</dbReference>
<dbReference type="InterPro" id="IPR013185">
    <property type="entry name" value="Transl_elong_KOW-like"/>
</dbReference>
<dbReference type="FunFam" id="2.40.50.140:FF:000004">
    <property type="entry name" value="Elongation factor P"/>
    <property type="match status" value="1"/>
</dbReference>
<comment type="caution">
    <text evidence="9">The sequence shown here is derived from an EMBL/GenBank/DDBJ whole genome shotgun (WGS) entry which is preliminary data.</text>
</comment>
<dbReference type="NCBIfam" id="TIGR00038">
    <property type="entry name" value="efp"/>
    <property type="match status" value="1"/>
</dbReference>
<comment type="pathway">
    <text evidence="2">Protein biosynthesis; polypeptide chain elongation.</text>
</comment>
<dbReference type="PIRSF" id="PIRSF005901">
    <property type="entry name" value="EF-P"/>
    <property type="match status" value="1"/>
</dbReference>
<evidence type="ECO:0000313" key="10">
    <source>
        <dbReference type="Proteomes" id="UP000601435"/>
    </source>
</evidence>
<keyword evidence="6" id="KW-0648">Protein biosynthesis</keyword>
<keyword evidence="5" id="KW-0251">Elongation factor</keyword>
<dbReference type="PANTHER" id="PTHR30053:SF14">
    <property type="entry name" value="TRANSLATION ELONGATION FACTOR KOW-LIKE DOMAIN-CONTAINING PROTEIN"/>
    <property type="match status" value="1"/>
</dbReference>
<feature type="domain" description="Translation elongation factor P/YeiP central" evidence="8">
    <location>
        <begin position="61"/>
        <end position="115"/>
    </location>
</feature>
<dbReference type="InterPro" id="IPR015365">
    <property type="entry name" value="Elong-fact-P_C"/>
</dbReference>
<evidence type="ECO:0000259" key="7">
    <source>
        <dbReference type="SMART" id="SM00841"/>
    </source>
</evidence>
<dbReference type="GO" id="GO:0005829">
    <property type="term" value="C:cytosol"/>
    <property type="evidence" value="ECO:0007669"/>
    <property type="project" value="UniProtKB-ARBA"/>
</dbReference>
<dbReference type="InterPro" id="IPR013852">
    <property type="entry name" value="Transl_elong_P/YeiP_CS"/>
</dbReference>
<dbReference type="PANTHER" id="PTHR30053">
    <property type="entry name" value="ELONGATION FACTOR P"/>
    <property type="match status" value="1"/>
</dbReference>
<dbReference type="InterPro" id="IPR008991">
    <property type="entry name" value="Translation_prot_SH3-like_sf"/>
</dbReference>
<dbReference type="AlphaFoldDB" id="A0A812KVH8"/>
<dbReference type="NCBIfam" id="NF001810">
    <property type="entry name" value="PRK00529.1"/>
    <property type="match status" value="1"/>
</dbReference>
<evidence type="ECO:0000256" key="5">
    <source>
        <dbReference type="ARBA" id="ARBA00022768"/>
    </source>
</evidence>
<name>A0A812KVH8_9DINO</name>
<sequence length="182" mass="19770">MKPGMAVTIDGKLCVVVKTDHVKPGKGPAYVQARMREVGGTGFVDKRLNSSDTVEGTHLDRREAEYLYNDGTGYVFMDTETFDQFTLNEDFAGDAMLYLSPNASTAMLFHDGNPVVIELPGSVELQVTDTPPGIKGATVTNQLKEATLETGLKTRVPPFIEVGEMIKVSTADGSYMSRVKSE</sequence>
<evidence type="ECO:0000256" key="4">
    <source>
        <dbReference type="ARBA" id="ARBA00022490"/>
    </source>
</evidence>
<dbReference type="EMBL" id="CAJNJA010007943">
    <property type="protein sequence ID" value="CAE7230915.1"/>
    <property type="molecule type" value="Genomic_DNA"/>
</dbReference>
<dbReference type="Gene3D" id="2.40.50.140">
    <property type="entry name" value="Nucleic acid-binding proteins"/>
    <property type="match status" value="2"/>
</dbReference>
<dbReference type="OrthoDB" id="10259892at2759"/>
<dbReference type="PROSITE" id="PS01275">
    <property type="entry name" value="EFP"/>
    <property type="match status" value="1"/>
</dbReference>
<dbReference type="Gene3D" id="2.30.30.30">
    <property type="match status" value="1"/>
</dbReference>
<dbReference type="InterPro" id="IPR001059">
    <property type="entry name" value="Transl_elong_P/YeiP_cen"/>
</dbReference>
<evidence type="ECO:0000256" key="1">
    <source>
        <dbReference type="ARBA" id="ARBA00004496"/>
    </source>
</evidence>
<feature type="domain" description="Elongation factor P C-terminal" evidence="7">
    <location>
        <begin position="123"/>
        <end position="178"/>
    </location>
</feature>
<protein>
    <submittedName>
        <fullName evidence="9">Efp protein</fullName>
    </submittedName>
</protein>
<dbReference type="SUPFAM" id="SSF50104">
    <property type="entry name" value="Translation proteins SH3-like domain"/>
    <property type="match status" value="1"/>
</dbReference>
<accession>A0A812KVH8</accession>
<dbReference type="Pfam" id="PF09285">
    <property type="entry name" value="Elong-fact-P_C"/>
    <property type="match status" value="1"/>
</dbReference>
<dbReference type="InterPro" id="IPR012340">
    <property type="entry name" value="NA-bd_OB-fold"/>
</dbReference>
<dbReference type="InterPro" id="IPR011768">
    <property type="entry name" value="Transl_elongation_fac_P"/>
</dbReference>
<dbReference type="SUPFAM" id="SSF50249">
    <property type="entry name" value="Nucleic acid-binding proteins"/>
    <property type="match status" value="2"/>
</dbReference>
<comment type="similarity">
    <text evidence="3">Belongs to the elongation factor P family.</text>
</comment>